<comment type="caution">
    <text evidence="1">The sequence shown here is derived from an EMBL/GenBank/DDBJ whole genome shotgun (WGS) entry which is preliminary data.</text>
</comment>
<accession>A0A9N8RT17</accession>
<dbReference type="AlphaFoldDB" id="A0A9N8RT17"/>
<dbReference type="Proteomes" id="UP000789704">
    <property type="component" value="Unassembled WGS sequence"/>
</dbReference>
<sequence length="101" mass="11247">MVTLIDHDIAHITHVMRPSLYGNAGVPILPTSYWRKRLHHLLDAWHVTKAQLCAIDSLLLELDHYDRDQARITTGDTVVCQAVVTPASRSTAHARRNASAA</sequence>
<dbReference type="EMBL" id="CAJQZC010000001">
    <property type="protein sequence ID" value="CAG4888526.1"/>
    <property type="molecule type" value="Genomic_DNA"/>
</dbReference>
<reference evidence="1" key="1">
    <citation type="submission" date="2021-04" db="EMBL/GenBank/DDBJ databases">
        <authorList>
            <person name="Vanwijnsberghe S."/>
        </authorList>
    </citation>
    <scope>NUCLEOTIDE SEQUENCE</scope>
    <source>
        <strain evidence="1">LMG 31841</strain>
    </source>
</reference>
<dbReference type="RefSeq" id="WP_228874735.1">
    <property type="nucleotide sequence ID" value="NZ_CAJQYX010000010.1"/>
</dbReference>
<organism evidence="1 2">
    <name type="scientific">Paraburkholderia saeva</name>
    <dbReference type="NCBI Taxonomy" id="2777537"/>
    <lineage>
        <taxon>Bacteria</taxon>
        <taxon>Pseudomonadati</taxon>
        <taxon>Pseudomonadota</taxon>
        <taxon>Betaproteobacteria</taxon>
        <taxon>Burkholderiales</taxon>
        <taxon>Burkholderiaceae</taxon>
        <taxon>Paraburkholderia</taxon>
    </lineage>
</organism>
<proteinExistence type="predicted"/>
<evidence type="ECO:0000313" key="1">
    <source>
        <dbReference type="EMBL" id="CAG4888526.1"/>
    </source>
</evidence>
<keyword evidence="2" id="KW-1185">Reference proteome</keyword>
<evidence type="ECO:0000313" key="2">
    <source>
        <dbReference type="Proteomes" id="UP000789704"/>
    </source>
</evidence>
<gene>
    <name evidence="1" type="ORF">LMG31841_00692</name>
</gene>
<name>A0A9N8RT17_9BURK</name>
<protein>
    <submittedName>
        <fullName evidence="1">Uncharacterized protein</fullName>
    </submittedName>
</protein>